<dbReference type="Proteomes" id="UP001230504">
    <property type="component" value="Unassembled WGS sequence"/>
</dbReference>
<protein>
    <submittedName>
        <fullName evidence="2">Uncharacterized protein</fullName>
    </submittedName>
</protein>
<proteinExistence type="predicted"/>
<dbReference type="GeneID" id="85436131"/>
<name>A0AAD8V908_9PEZI</name>
<dbReference type="AlphaFoldDB" id="A0AAD8V908"/>
<evidence type="ECO:0000256" key="1">
    <source>
        <dbReference type="SAM" id="MobiDB-lite"/>
    </source>
</evidence>
<sequence length="161" mass="17281">MLPPFTGPHVASSWLCVQHSKSAPARSPAALLTLPVPRRQAPHGLTPVPLVLDFVPVPVPVTVPAPGRPVPTRRICYPSRELLVQARAGSHVNQAPLILPSSVLSSNTTDKIGAQTPTACHQQATEDKSSRSRPVCQEPITGQGRDKQRTRWHPGSKNQPG</sequence>
<accession>A0AAD8V908</accession>
<dbReference type="EMBL" id="JAHLJV010000004">
    <property type="protein sequence ID" value="KAK1598787.1"/>
    <property type="molecule type" value="Genomic_DNA"/>
</dbReference>
<organism evidence="2 3">
    <name type="scientific">Colletotrichum navitas</name>
    <dbReference type="NCBI Taxonomy" id="681940"/>
    <lineage>
        <taxon>Eukaryota</taxon>
        <taxon>Fungi</taxon>
        <taxon>Dikarya</taxon>
        <taxon>Ascomycota</taxon>
        <taxon>Pezizomycotina</taxon>
        <taxon>Sordariomycetes</taxon>
        <taxon>Hypocreomycetidae</taxon>
        <taxon>Glomerellales</taxon>
        <taxon>Glomerellaceae</taxon>
        <taxon>Colletotrichum</taxon>
        <taxon>Colletotrichum graminicola species complex</taxon>
    </lineage>
</organism>
<reference evidence="2" key="1">
    <citation type="submission" date="2021-06" db="EMBL/GenBank/DDBJ databases">
        <title>Comparative genomics, transcriptomics and evolutionary studies reveal genomic signatures of adaptation to plant cell wall in hemibiotrophic fungi.</title>
        <authorList>
            <consortium name="DOE Joint Genome Institute"/>
            <person name="Baroncelli R."/>
            <person name="Diaz J.F."/>
            <person name="Benocci T."/>
            <person name="Peng M."/>
            <person name="Battaglia E."/>
            <person name="Haridas S."/>
            <person name="Andreopoulos W."/>
            <person name="Labutti K."/>
            <person name="Pangilinan J."/>
            <person name="Floch G.L."/>
            <person name="Makela M.R."/>
            <person name="Henrissat B."/>
            <person name="Grigoriev I.V."/>
            <person name="Crouch J.A."/>
            <person name="De Vries R.P."/>
            <person name="Sukno S.A."/>
            <person name="Thon M.R."/>
        </authorList>
    </citation>
    <scope>NUCLEOTIDE SEQUENCE</scope>
    <source>
        <strain evidence="2">CBS 125086</strain>
    </source>
</reference>
<comment type="caution">
    <text evidence="2">The sequence shown here is derived from an EMBL/GenBank/DDBJ whole genome shotgun (WGS) entry which is preliminary data.</text>
</comment>
<keyword evidence="3" id="KW-1185">Reference proteome</keyword>
<evidence type="ECO:0000313" key="2">
    <source>
        <dbReference type="EMBL" id="KAK1598787.1"/>
    </source>
</evidence>
<feature type="region of interest" description="Disordered" evidence="1">
    <location>
        <begin position="116"/>
        <end position="161"/>
    </location>
</feature>
<evidence type="ECO:0000313" key="3">
    <source>
        <dbReference type="Proteomes" id="UP001230504"/>
    </source>
</evidence>
<dbReference type="RefSeq" id="XP_060419464.1">
    <property type="nucleotide sequence ID" value="XM_060551891.1"/>
</dbReference>
<gene>
    <name evidence="2" type="ORF">LY79DRAFT_256726</name>
</gene>